<feature type="domain" description="Xylose isomerase-like TIM barrel" evidence="1">
    <location>
        <begin position="8"/>
        <end position="249"/>
    </location>
</feature>
<evidence type="ECO:0000313" key="3">
    <source>
        <dbReference type="Proteomes" id="UP001596045"/>
    </source>
</evidence>
<comment type="caution">
    <text evidence="2">The sequence shown here is derived from an EMBL/GenBank/DDBJ whole genome shotgun (WGS) entry which is preliminary data.</text>
</comment>
<dbReference type="Gene3D" id="3.20.20.150">
    <property type="entry name" value="Divalent-metal-dependent TIM barrel enzymes"/>
    <property type="match status" value="1"/>
</dbReference>
<accession>A0ABW0M6Z6</accession>
<dbReference type="PANTHER" id="PTHR12110">
    <property type="entry name" value="HYDROXYPYRUVATE ISOMERASE"/>
    <property type="match status" value="1"/>
</dbReference>
<evidence type="ECO:0000259" key="1">
    <source>
        <dbReference type="Pfam" id="PF01261"/>
    </source>
</evidence>
<sequence>MRAEEGLAEAAIHGYSHWYIDGSLVGERPADWTEARISAMCKSIEDAGIKPIYHGNFKAPLGSDVPEMALAAVNYVKREIDLCAQLGGIPLIVHGGGIVEPRLVKEARSIGLENLIRNLNELVAYGRERNVDIWLENLCNYNKFHPFYYIYTTEDEYAKVLEQVPGIYFFLDVSHAHVNDGAPIQVFERFHHRIAGMSFSDNAGDRDSHMPLGRGNLDYPQLLQAIRKVSWQGIIGFETRGSTLSHSAQYLKTMDDAQAQNSETLQAA</sequence>
<dbReference type="InterPro" id="IPR036237">
    <property type="entry name" value="Xyl_isomerase-like_sf"/>
</dbReference>
<dbReference type="RefSeq" id="WP_378995801.1">
    <property type="nucleotide sequence ID" value="NZ_JBHSMT010000009.1"/>
</dbReference>
<dbReference type="EMBL" id="JBHSMT010000009">
    <property type="protein sequence ID" value="MFC5473395.1"/>
    <property type="molecule type" value="Genomic_DNA"/>
</dbReference>
<dbReference type="SUPFAM" id="SSF51658">
    <property type="entry name" value="Xylose isomerase-like"/>
    <property type="match status" value="1"/>
</dbReference>
<evidence type="ECO:0000313" key="2">
    <source>
        <dbReference type="EMBL" id="MFC5473395.1"/>
    </source>
</evidence>
<gene>
    <name evidence="2" type="ORF">ACFPM8_05435</name>
</gene>
<dbReference type="Pfam" id="PF01261">
    <property type="entry name" value="AP_endonuc_2"/>
    <property type="match status" value="1"/>
</dbReference>
<dbReference type="InterPro" id="IPR050312">
    <property type="entry name" value="IolE/XylAMocC-like"/>
</dbReference>
<protein>
    <submittedName>
        <fullName evidence="2">Sugar phosphate isomerase/epimerase family protein</fullName>
    </submittedName>
</protein>
<name>A0ABW0M6Z6_9BURK</name>
<organism evidence="2 3">
    <name type="scientific">Paraherbaspirillum soli</name>
    <dbReference type="NCBI Taxonomy" id="631222"/>
    <lineage>
        <taxon>Bacteria</taxon>
        <taxon>Pseudomonadati</taxon>
        <taxon>Pseudomonadota</taxon>
        <taxon>Betaproteobacteria</taxon>
        <taxon>Burkholderiales</taxon>
        <taxon>Oxalobacteraceae</taxon>
        <taxon>Paraherbaspirillum</taxon>
    </lineage>
</organism>
<keyword evidence="2" id="KW-0413">Isomerase</keyword>
<dbReference type="InterPro" id="IPR013022">
    <property type="entry name" value="Xyl_isomerase-like_TIM-brl"/>
</dbReference>
<reference evidence="3" key="1">
    <citation type="journal article" date="2019" name="Int. J. Syst. Evol. Microbiol.">
        <title>The Global Catalogue of Microorganisms (GCM) 10K type strain sequencing project: providing services to taxonomists for standard genome sequencing and annotation.</title>
        <authorList>
            <consortium name="The Broad Institute Genomics Platform"/>
            <consortium name="The Broad Institute Genome Sequencing Center for Infectious Disease"/>
            <person name="Wu L."/>
            <person name="Ma J."/>
        </authorList>
    </citation>
    <scope>NUCLEOTIDE SEQUENCE [LARGE SCALE GENOMIC DNA]</scope>
    <source>
        <strain evidence="3">JCM 17066</strain>
    </source>
</reference>
<keyword evidence="3" id="KW-1185">Reference proteome</keyword>
<proteinExistence type="predicted"/>
<dbReference type="Proteomes" id="UP001596045">
    <property type="component" value="Unassembled WGS sequence"/>
</dbReference>
<dbReference type="GO" id="GO:0016853">
    <property type="term" value="F:isomerase activity"/>
    <property type="evidence" value="ECO:0007669"/>
    <property type="project" value="UniProtKB-KW"/>
</dbReference>